<feature type="chain" id="PRO_5039637279" evidence="4">
    <location>
        <begin position="21"/>
        <end position="418"/>
    </location>
</feature>
<evidence type="ECO:0000256" key="3">
    <source>
        <dbReference type="ARBA" id="ARBA00022729"/>
    </source>
</evidence>
<accession>A0A9E6XXM3</accession>
<keyword evidence="2" id="KW-0813">Transport</keyword>
<evidence type="ECO:0000313" key="6">
    <source>
        <dbReference type="Proteomes" id="UP001162834"/>
    </source>
</evidence>
<protein>
    <submittedName>
        <fullName evidence="5">Trehalose-binding lipoprotein LpqY</fullName>
    </submittedName>
</protein>
<evidence type="ECO:0000313" key="5">
    <source>
        <dbReference type="EMBL" id="UGS36266.1"/>
    </source>
</evidence>
<dbReference type="Gene3D" id="3.40.190.10">
    <property type="entry name" value="Periplasmic binding protein-like II"/>
    <property type="match status" value="2"/>
</dbReference>
<evidence type="ECO:0000256" key="4">
    <source>
        <dbReference type="SAM" id="SignalP"/>
    </source>
</evidence>
<dbReference type="Pfam" id="PF01547">
    <property type="entry name" value="SBP_bac_1"/>
    <property type="match status" value="1"/>
</dbReference>
<dbReference type="CDD" id="cd14750">
    <property type="entry name" value="PBP2_TMBP"/>
    <property type="match status" value="1"/>
</dbReference>
<proteinExistence type="inferred from homology"/>
<name>A0A9E6XXM3_9ACTN</name>
<evidence type="ECO:0000256" key="1">
    <source>
        <dbReference type="ARBA" id="ARBA00008520"/>
    </source>
</evidence>
<gene>
    <name evidence="5" type="primary">lpqY</name>
    <name evidence="5" type="ORF">DSM104329_02667</name>
</gene>
<dbReference type="RefSeq" id="WP_259315940.1">
    <property type="nucleotide sequence ID" value="NZ_CP087164.1"/>
</dbReference>
<reference evidence="5" key="1">
    <citation type="journal article" date="2022" name="Int. J. Syst. Evol. Microbiol.">
        <title>Pseudomonas aegrilactucae sp. nov. and Pseudomonas morbosilactucae sp. nov., pathogens causing bacterial rot of lettuce in Japan.</title>
        <authorList>
            <person name="Sawada H."/>
            <person name="Fujikawa T."/>
            <person name="Satou M."/>
        </authorList>
    </citation>
    <scope>NUCLEOTIDE SEQUENCE</scope>
    <source>
        <strain evidence="5">0166_1</strain>
    </source>
</reference>
<dbReference type="EMBL" id="CP087164">
    <property type="protein sequence ID" value="UGS36266.1"/>
    <property type="molecule type" value="Genomic_DNA"/>
</dbReference>
<sequence length="418" mass="45064">MGRRGIVLMGLAVLAMALLAGCGGSSGGQGAHLNFWAYNEPGGTFAGAAKRCTQQSGGRYTIEFHALGNDPDTQRQQLVRRLAAKDSSIDIMSMDVIWTAEFAEAGWIKPWPQAAADKVKQGTLKGPLDTATYQGKLYAAPANSNTQLLWYRKDLVKGEAPKTWDDLIATAEKMPKAGRIEIQGAQYEGITVWFNSLIQSAGGQILDGPDKVSLAPQPTEAALGVMAKLANSKAADPSLSSQKEDQNRLAFETGQAAFQVNYPFIYPSAKENAPDLFKNLGWAPYPAVKNPADAGRKAPIGGFNWGVGGYTKHPQEAFDAATCMRDEENQKEFALKGGLPPTLAALYDNKEFVKAYPFAPLIRKELQDAAVRPQTPLYSDVSLAIYKTISPPASIDPKSTAAKLRDRVKNALESKGLL</sequence>
<keyword evidence="3 4" id="KW-0732">Signal</keyword>
<dbReference type="KEGG" id="sbae:DSM104329_02667"/>
<evidence type="ECO:0000256" key="2">
    <source>
        <dbReference type="ARBA" id="ARBA00022448"/>
    </source>
</evidence>
<keyword evidence="6" id="KW-1185">Reference proteome</keyword>
<dbReference type="InterPro" id="IPR050490">
    <property type="entry name" value="Bact_solute-bd_prot1"/>
</dbReference>
<feature type="signal peptide" evidence="4">
    <location>
        <begin position="1"/>
        <end position="20"/>
    </location>
</feature>
<keyword evidence="5" id="KW-0449">Lipoprotein</keyword>
<comment type="similarity">
    <text evidence="1">Belongs to the bacterial solute-binding protein 1 family.</text>
</comment>
<dbReference type="SUPFAM" id="SSF53850">
    <property type="entry name" value="Periplasmic binding protein-like II"/>
    <property type="match status" value="1"/>
</dbReference>
<dbReference type="PANTHER" id="PTHR43649:SF34">
    <property type="entry name" value="ABC TRANSPORTER PERIPLASMIC-BINDING PROTEIN YCJN-RELATED"/>
    <property type="match status" value="1"/>
</dbReference>
<dbReference type="Proteomes" id="UP001162834">
    <property type="component" value="Chromosome"/>
</dbReference>
<dbReference type="PROSITE" id="PS51257">
    <property type="entry name" value="PROKAR_LIPOPROTEIN"/>
    <property type="match status" value="1"/>
</dbReference>
<dbReference type="InterPro" id="IPR006059">
    <property type="entry name" value="SBP"/>
</dbReference>
<dbReference type="AlphaFoldDB" id="A0A9E6XXM3"/>
<organism evidence="5 6">
    <name type="scientific">Capillimicrobium parvum</name>
    <dbReference type="NCBI Taxonomy" id="2884022"/>
    <lineage>
        <taxon>Bacteria</taxon>
        <taxon>Bacillati</taxon>
        <taxon>Actinomycetota</taxon>
        <taxon>Thermoleophilia</taxon>
        <taxon>Solirubrobacterales</taxon>
        <taxon>Capillimicrobiaceae</taxon>
        <taxon>Capillimicrobium</taxon>
    </lineage>
</organism>
<dbReference type="PANTHER" id="PTHR43649">
    <property type="entry name" value="ARABINOSE-BINDING PROTEIN-RELATED"/>
    <property type="match status" value="1"/>
</dbReference>